<keyword evidence="2" id="KW-1133">Transmembrane helix</keyword>
<dbReference type="InterPro" id="IPR002110">
    <property type="entry name" value="Ankyrin_rpt"/>
</dbReference>
<dbReference type="PANTHER" id="PTHR24177:SF356">
    <property type="entry name" value="ANKYRIN REPEAT PLANT-LIKE PROTEIN"/>
    <property type="match status" value="1"/>
</dbReference>
<keyword evidence="5" id="KW-1185">Reference proteome</keyword>
<organism evidence="4 5">
    <name type="scientific">Acacia crassicarpa</name>
    <name type="common">northern wattle</name>
    <dbReference type="NCBI Taxonomy" id="499986"/>
    <lineage>
        <taxon>Eukaryota</taxon>
        <taxon>Viridiplantae</taxon>
        <taxon>Streptophyta</taxon>
        <taxon>Embryophyta</taxon>
        <taxon>Tracheophyta</taxon>
        <taxon>Spermatophyta</taxon>
        <taxon>Magnoliopsida</taxon>
        <taxon>eudicotyledons</taxon>
        <taxon>Gunneridae</taxon>
        <taxon>Pentapetalae</taxon>
        <taxon>rosids</taxon>
        <taxon>fabids</taxon>
        <taxon>Fabales</taxon>
        <taxon>Fabaceae</taxon>
        <taxon>Caesalpinioideae</taxon>
        <taxon>mimosoid clade</taxon>
        <taxon>Acacieae</taxon>
        <taxon>Acacia</taxon>
    </lineage>
</organism>
<feature type="transmembrane region" description="Helical" evidence="2">
    <location>
        <begin position="488"/>
        <end position="515"/>
    </location>
</feature>
<feature type="domain" description="PGG" evidence="3">
    <location>
        <begin position="404"/>
        <end position="515"/>
    </location>
</feature>
<evidence type="ECO:0000313" key="5">
    <source>
        <dbReference type="Proteomes" id="UP001293593"/>
    </source>
</evidence>
<dbReference type="PANTHER" id="PTHR24177">
    <property type="entry name" value="CASKIN"/>
    <property type="match status" value="1"/>
</dbReference>
<gene>
    <name evidence="4" type="ORF">QN277_019465</name>
</gene>
<dbReference type="SUPFAM" id="SSF48403">
    <property type="entry name" value="Ankyrin repeat"/>
    <property type="match status" value="2"/>
</dbReference>
<proteinExistence type="predicted"/>
<dbReference type="AlphaFoldDB" id="A0AAE1JHJ6"/>
<name>A0AAE1JHJ6_9FABA</name>
<feature type="transmembrane region" description="Helical" evidence="2">
    <location>
        <begin position="449"/>
        <end position="476"/>
    </location>
</feature>
<dbReference type="InterPro" id="IPR036770">
    <property type="entry name" value="Ankyrin_rpt-contain_sf"/>
</dbReference>
<keyword evidence="2" id="KW-0812">Transmembrane</keyword>
<dbReference type="SMART" id="SM00248">
    <property type="entry name" value="ANK"/>
    <property type="match status" value="6"/>
</dbReference>
<dbReference type="EMBL" id="JAWXYG010000005">
    <property type="protein sequence ID" value="KAK4270687.1"/>
    <property type="molecule type" value="Genomic_DNA"/>
</dbReference>
<dbReference type="Pfam" id="PF13962">
    <property type="entry name" value="PGG"/>
    <property type="match status" value="1"/>
</dbReference>
<sequence>MAEAEVSSVDVEAQQLQRAVSPHFRRPLLHLLNDPQERRDKYLKICVPLHKAAMKGDWKAAKCILEKDLTLLCAAITLRWATLLHVAAGANSVHFVEELVKIMDSQDLELQDVNGNTAFCFAAATGNLHMVKIMETKNKNLPTIRGGARITPLHMAALQGKSEMAWHLYSKTIQDFEQTDWIILLFYCVNSGIYDLAMQLLKKKPDLAFKKDEANETILHILARKPLGLKQTQQRQLVQFLWSIFLTQDDKEILDNIRVPSHVTFNAVEVGNFEFLDVLISTYPELIWEADERNRSIIHIAILQRHADIFKLLQDIGPIKEFIASYLDNKDQSNLLHMAAKLPPLDQLNLVSGAAFQMTLELSWFEEVKKILPPSFMDMKNAEGLTPKQLFIKEHQELLSKAESWMKGVANSCMVVSTLIAIGVYYTSFNTPGGLIDNTGIPNYLQKRSFLVFGTSNAIALISSSTSTLIFLSILISRYAVQDFHKSLLFKLISGLVALFMSIISMMVAFGSGFFTAYNHGLNLVPGFISILLLVAVSLFAFSLFPIWYDIVYSTYFCKTLFRPCRHMFYLKK</sequence>
<dbReference type="InterPro" id="IPR026961">
    <property type="entry name" value="PGG_dom"/>
</dbReference>
<dbReference type="Proteomes" id="UP001293593">
    <property type="component" value="Unassembled WGS sequence"/>
</dbReference>
<protein>
    <recommendedName>
        <fullName evidence="3">PGG domain-containing protein</fullName>
    </recommendedName>
</protein>
<comment type="caution">
    <text evidence="4">The sequence shown here is derived from an EMBL/GenBank/DDBJ whole genome shotgun (WGS) entry which is preliminary data.</text>
</comment>
<evidence type="ECO:0000256" key="2">
    <source>
        <dbReference type="SAM" id="Phobius"/>
    </source>
</evidence>
<accession>A0AAE1JHJ6</accession>
<dbReference type="GO" id="GO:0005886">
    <property type="term" value="C:plasma membrane"/>
    <property type="evidence" value="ECO:0007669"/>
    <property type="project" value="UniProtKB-SubCell"/>
</dbReference>
<comment type="subcellular location">
    <subcellularLocation>
        <location evidence="1">Cell membrane</location>
        <topology evidence="1">Peripheral membrane protein</topology>
        <orientation evidence="1">Cytoplasmic side</orientation>
    </subcellularLocation>
</comment>
<evidence type="ECO:0000259" key="3">
    <source>
        <dbReference type="Pfam" id="PF13962"/>
    </source>
</evidence>
<evidence type="ECO:0000256" key="1">
    <source>
        <dbReference type="ARBA" id="ARBA00004413"/>
    </source>
</evidence>
<dbReference type="Gene3D" id="1.25.40.20">
    <property type="entry name" value="Ankyrin repeat-containing domain"/>
    <property type="match status" value="2"/>
</dbReference>
<keyword evidence="2" id="KW-0472">Membrane</keyword>
<feature type="transmembrane region" description="Helical" evidence="2">
    <location>
        <begin position="527"/>
        <end position="549"/>
    </location>
</feature>
<dbReference type="Pfam" id="PF12796">
    <property type="entry name" value="Ank_2"/>
    <property type="match status" value="1"/>
</dbReference>
<reference evidence="4" key="1">
    <citation type="submission" date="2023-10" db="EMBL/GenBank/DDBJ databases">
        <title>Chromosome-level genome of the transformable northern wattle, Acacia crassicarpa.</title>
        <authorList>
            <person name="Massaro I."/>
            <person name="Sinha N.R."/>
            <person name="Poethig S."/>
            <person name="Leichty A.R."/>
        </authorList>
    </citation>
    <scope>NUCLEOTIDE SEQUENCE</scope>
    <source>
        <strain evidence="4">Acra3RX</strain>
        <tissue evidence="4">Leaf</tissue>
    </source>
</reference>
<evidence type="ECO:0000313" key="4">
    <source>
        <dbReference type="EMBL" id="KAK4270687.1"/>
    </source>
</evidence>